<dbReference type="EMBL" id="CP027750">
    <property type="protein sequence ID" value="AZE31178.1"/>
    <property type="molecule type" value="Genomic_DNA"/>
</dbReference>
<accession>A0AAD0ZKC3</accession>
<protein>
    <submittedName>
        <fullName evidence="1">Glycosyltransferase</fullName>
    </submittedName>
</protein>
<dbReference type="AlphaFoldDB" id="A0AAD0ZKC3"/>
<name>A0AAD0ZKC3_9PSED</name>
<evidence type="ECO:0000313" key="1">
    <source>
        <dbReference type="EMBL" id="AZE31178.1"/>
    </source>
</evidence>
<gene>
    <name evidence="1" type="ORF">C4K07_4407</name>
</gene>
<sequence>MRLIYLSPVPWASFSQRPHKFVEWFHRRTGRQVIWIEPYPTRFPKPSDLKRAEMNSQQARVSVPQWLKILTPRAFPIEPLPGSGWLNRGLWAPLISEIKDQFGTQEPLIVVGKPSVLALKVLQAFKPKHSIYDAMDDFPAFYTGVSRVAMANRERQLVQAVEKVWVSSTALKSRWSQEKASVCFVPNALDDALLLPPRNASEERARKVLGYVGTVGAWFDWDWIRTLAKLRSGDIIRIIGPVFSPAPFELPSNIELLPPCAHDIALAAMCEFDVGLIPFKRNELTVSVDPIKYYEYRALGLPVVSTDFGEMKFREEAAGTFISKSLGDIGKLIVTAAKYRDTCESSMNFINDNTWDARFEGADIEL</sequence>
<evidence type="ECO:0000313" key="2">
    <source>
        <dbReference type="Proteomes" id="UP000280455"/>
    </source>
</evidence>
<dbReference type="Proteomes" id="UP000280455">
    <property type="component" value="Chromosome"/>
</dbReference>
<dbReference type="Gene3D" id="3.40.50.2000">
    <property type="entry name" value="Glycogen Phosphorylase B"/>
    <property type="match status" value="1"/>
</dbReference>
<reference evidence="1 2" key="1">
    <citation type="submission" date="2018-03" db="EMBL/GenBank/DDBJ databases">
        <title>Diversity of phytobeneficial traits revealed by whole-genome analysis of worldwide-isolated phenazine-producing Pseudomonas spp.</title>
        <authorList>
            <person name="Biessy A."/>
            <person name="Novinscak A."/>
            <person name="Blom J."/>
            <person name="Leger G."/>
            <person name="Thomashow L.S."/>
            <person name="Cazorla F.M."/>
            <person name="Josic D."/>
            <person name="Filion M."/>
        </authorList>
    </citation>
    <scope>NUCLEOTIDE SEQUENCE [LARGE SCALE GENOMIC DNA]</scope>
    <source>
        <strain evidence="1 2">ChPhzS24</strain>
    </source>
</reference>
<proteinExistence type="predicted"/>
<organism evidence="1 2">
    <name type="scientific">Pseudomonas chlororaphis subsp. aureofaciens</name>
    <dbReference type="NCBI Taxonomy" id="587851"/>
    <lineage>
        <taxon>Bacteria</taxon>
        <taxon>Pseudomonadati</taxon>
        <taxon>Pseudomonadota</taxon>
        <taxon>Gammaproteobacteria</taxon>
        <taxon>Pseudomonadales</taxon>
        <taxon>Pseudomonadaceae</taxon>
        <taxon>Pseudomonas</taxon>
    </lineage>
</organism>
<dbReference type="SUPFAM" id="SSF53756">
    <property type="entry name" value="UDP-Glycosyltransferase/glycogen phosphorylase"/>
    <property type="match status" value="1"/>
</dbReference>